<keyword evidence="3" id="KW-1185">Reference proteome</keyword>
<comment type="caution">
    <text evidence="2">The sequence shown here is derived from an EMBL/GenBank/DDBJ whole genome shotgun (WGS) entry which is preliminary data.</text>
</comment>
<evidence type="ECO:0000313" key="3">
    <source>
        <dbReference type="Proteomes" id="UP000265520"/>
    </source>
</evidence>
<dbReference type="EMBL" id="LXQA010712042">
    <property type="protein sequence ID" value="MCI67227.1"/>
    <property type="molecule type" value="Genomic_DNA"/>
</dbReference>
<evidence type="ECO:0000313" key="2">
    <source>
        <dbReference type="EMBL" id="MCI67227.1"/>
    </source>
</evidence>
<feature type="non-terminal residue" evidence="2">
    <location>
        <position position="1"/>
    </location>
</feature>
<evidence type="ECO:0000256" key="1">
    <source>
        <dbReference type="SAM" id="MobiDB-lite"/>
    </source>
</evidence>
<name>A0A392U3A1_9FABA</name>
<dbReference type="Proteomes" id="UP000265520">
    <property type="component" value="Unassembled WGS sequence"/>
</dbReference>
<reference evidence="2 3" key="1">
    <citation type="journal article" date="2018" name="Front. Plant Sci.">
        <title>Red Clover (Trifolium pratense) and Zigzag Clover (T. medium) - A Picture of Genomic Similarities and Differences.</title>
        <authorList>
            <person name="Dluhosova J."/>
            <person name="Istvanek J."/>
            <person name="Nedelnik J."/>
            <person name="Repkova J."/>
        </authorList>
    </citation>
    <scope>NUCLEOTIDE SEQUENCE [LARGE SCALE GENOMIC DNA]</scope>
    <source>
        <strain evidence="3">cv. 10/8</strain>
        <tissue evidence="2">Leaf</tissue>
    </source>
</reference>
<dbReference type="AlphaFoldDB" id="A0A392U3A1"/>
<accession>A0A392U3A1</accession>
<protein>
    <submittedName>
        <fullName evidence="2">Uncharacterized protein</fullName>
    </submittedName>
</protein>
<organism evidence="2 3">
    <name type="scientific">Trifolium medium</name>
    <dbReference type="NCBI Taxonomy" id="97028"/>
    <lineage>
        <taxon>Eukaryota</taxon>
        <taxon>Viridiplantae</taxon>
        <taxon>Streptophyta</taxon>
        <taxon>Embryophyta</taxon>
        <taxon>Tracheophyta</taxon>
        <taxon>Spermatophyta</taxon>
        <taxon>Magnoliopsida</taxon>
        <taxon>eudicotyledons</taxon>
        <taxon>Gunneridae</taxon>
        <taxon>Pentapetalae</taxon>
        <taxon>rosids</taxon>
        <taxon>fabids</taxon>
        <taxon>Fabales</taxon>
        <taxon>Fabaceae</taxon>
        <taxon>Papilionoideae</taxon>
        <taxon>50 kb inversion clade</taxon>
        <taxon>NPAAA clade</taxon>
        <taxon>Hologalegina</taxon>
        <taxon>IRL clade</taxon>
        <taxon>Trifolieae</taxon>
        <taxon>Trifolium</taxon>
    </lineage>
</organism>
<sequence length="49" mass="5603">VLRMATMGGGGKVSDAGGGEKRSDQIWVERERERERERELQRTAMVVVW</sequence>
<proteinExistence type="predicted"/>
<feature type="region of interest" description="Disordered" evidence="1">
    <location>
        <begin position="1"/>
        <end position="25"/>
    </location>
</feature>